<sequence>MRVRPAALLSDSIARVGAGSEISASRASPSTPAMRRVAQALRLELAQARDLLPPAATDSIAVRTQRTRAGAVEAVLCNQWEGAPLRLSHQLVLLHCLMEGHLDHLAAAGSEQVRAETSQLLQHVEAHMAARLQSVDKSGTLDAEGERMLLECAAEVLPAAVGKAFFTNWDPNYAYDTSKATPVPLSSDREGTVSKIISERVLE</sequence>
<dbReference type="GO" id="GO:0015986">
    <property type="term" value="P:proton motive force-driven ATP synthesis"/>
    <property type="evidence" value="ECO:0007669"/>
    <property type="project" value="InterPro"/>
</dbReference>
<evidence type="ECO:0000313" key="2">
    <source>
        <dbReference type="EMBL" id="CAE0121757.1"/>
    </source>
</evidence>
<dbReference type="Gene3D" id="1.20.150.20">
    <property type="entry name" value="ATP synthase alpha/beta chain, C-terminal domain"/>
    <property type="match status" value="1"/>
</dbReference>
<organism evidence="2">
    <name type="scientific">Haptolina ericina</name>
    <dbReference type="NCBI Taxonomy" id="156174"/>
    <lineage>
        <taxon>Eukaryota</taxon>
        <taxon>Haptista</taxon>
        <taxon>Haptophyta</taxon>
        <taxon>Prymnesiophyceae</taxon>
        <taxon>Prymnesiales</taxon>
        <taxon>Prymnesiaceae</taxon>
        <taxon>Haptolina</taxon>
    </lineage>
</organism>
<protein>
    <recommendedName>
        <fullName evidence="1">ATP synthase alpha subunit C-terminal domain-containing protein</fullName>
    </recommendedName>
</protein>
<proteinExistence type="predicted"/>
<feature type="domain" description="ATP synthase alpha subunit C-terminal" evidence="1">
    <location>
        <begin position="31"/>
        <end position="155"/>
    </location>
</feature>
<reference evidence="2" key="1">
    <citation type="submission" date="2021-01" db="EMBL/GenBank/DDBJ databases">
        <authorList>
            <person name="Corre E."/>
            <person name="Pelletier E."/>
            <person name="Niang G."/>
            <person name="Scheremetjew M."/>
            <person name="Finn R."/>
            <person name="Kale V."/>
            <person name="Holt S."/>
            <person name="Cochrane G."/>
            <person name="Meng A."/>
            <person name="Brown T."/>
            <person name="Cohen L."/>
        </authorList>
    </citation>
    <scope>NUCLEOTIDE SEQUENCE</scope>
    <source>
        <strain evidence="2">CCMP281</strain>
    </source>
</reference>
<evidence type="ECO:0000259" key="1">
    <source>
        <dbReference type="Pfam" id="PF00306"/>
    </source>
</evidence>
<dbReference type="AlphaFoldDB" id="A0A7S3F354"/>
<dbReference type="EMBL" id="HBHX01040481">
    <property type="protein sequence ID" value="CAE0121757.1"/>
    <property type="molecule type" value="Transcribed_RNA"/>
</dbReference>
<dbReference type="Pfam" id="PF00306">
    <property type="entry name" value="ATP-synt_ab_C"/>
    <property type="match status" value="1"/>
</dbReference>
<dbReference type="InterPro" id="IPR000793">
    <property type="entry name" value="ATP_synth_asu_C"/>
</dbReference>
<name>A0A7S3F354_9EUKA</name>
<dbReference type="SUPFAM" id="SSF47917">
    <property type="entry name" value="C-terminal domain of alpha and beta subunits of F1 ATP synthase"/>
    <property type="match status" value="1"/>
</dbReference>
<accession>A0A7S3F354</accession>
<dbReference type="InterPro" id="IPR038376">
    <property type="entry name" value="ATP_synth_asu_C_sf"/>
</dbReference>
<gene>
    <name evidence="2" type="ORF">HERI1096_LOCUS22458</name>
</gene>